<feature type="transmembrane region" description="Helical" evidence="5">
    <location>
        <begin position="86"/>
        <end position="105"/>
    </location>
</feature>
<dbReference type="SUPFAM" id="SSF161111">
    <property type="entry name" value="Cation efflux protein transmembrane domain-like"/>
    <property type="match status" value="1"/>
</dbReference>
<keyword evidence="8" id="KW-1185">Reference proteome</keyword>
<evidence type="ECO:0000256" key="3">
    <source>
        <dbReference type="ARBA" id="ARBA00022989"/>
    </source>
</evidence>
<dbReference type="InterPro" id="IPR058533">
    <property type="entry name" value="Cation_efflux_TM"/>
</dbReference>
<accession>A0ABW5CBF7</accession>
<evidence type="ECO:0000256" key="2">
    <source>
        <dbReference type="ARBA" id="ARBA00022692"/>
    </source>
</evidence>
<keyword evidence="2 5" id="KW-0812">Transmembrane</keyword>
<dbReference type="Proteomes" id="UP001597296">
    <property type="component" value="Unassembled WGS sequence"/>
</dbReference>
<dbReference type="EMBL" id="JBHUIY010000008">
    <property type="protein sequence ID" value="MFD2233338.1"/>
    <property type="molecule type" value="Genomic_DNA"/>
</dbReference>
<name>A0ABW5CBF7_9PROT</name>
<evidence type="ECO:0000313" key="8">
    <source>
        <dbReference type="Proteomes" id="UP001597296"/>
    </source>
</evidence>
<keyword evidence="3 5" id="KW-1133">Transmembrane helix</keyword>
<evidence type="ECO:0000259" key="6">
    <source>
        <dbReference type="Pfam" id="PF01545"/>
    </source>
</evidence>
<comment type="subcellular location">
    <subcellularLocation>
        <location evidence="1">Membrane</location>
        <topology evidence="1">Multi-pass membrane protein</topology>
    </subcellularLocation>
</comment>
<reference evidence="8" key="1">
    <citation type="journal article" date="2019" name="Int. J. Syst. Evol. Microbiol.">
        <title>The Global Catalogue of Microorganisms (GCM) 10K type strain sequencing project: providing services to taxonomists for standard genome sequencing and annotation.</title>
        <authorList>
            <consortium name="The Broad Institute Genomics Platform"/>
            <consortium name="The Broad Institute Genome Sequencing Center for Infectious Disease"/>
            <person name="Wu L."/>
            <person name="Ma J."/>
        </authorList>
    </citation>
    <scope>NUCLEOTIDE SEQUENCE [LARGE SCALE GENOMIC DNA]</scope>
    <source>
        <strain evidence="8">KCTC 15012</strain>
    </source>
</reference>
<feature type="transmembrane region" description="Helical" evidence="5">
    <location>
        <begin position="22"/>
        <end position="44"/>
    </location>
</feature>
<feature type="domain" description="Cation efflux protein transmembrane" evidence="6">
    <location>
        <begin position="23"/>
        <end position="201"/>
    </location>
</feature>
<organism evidence="7 8">
    <name type="scientific">Phaeospirillum tilakii</name>
    <dbReference type="NCBI Taxonomy" id="741673"/>
    <lineage>
        <taxon>Bacteria</taxon>
        <taxon>Pseudomonadati</taxon>
        <taxon>Pseudomonadota</taxon>
        <taxon>Alphaproteobacteria</taxon>
        <taxon>Rhodospirillales</taxon>
        <taxon>Rhodospirillaceae</taxon>
        <taxon>Phaeospirillum</taxon>
    </lineage>
</organism>
<protein>
    <submittedName>
        <fullName evidence="7">Cation transporter</fullName>
    </submittedName>
</protein>
<feature type="transmembrane region" description="Helical" evidence="5">
    <location>
        <begin position="153"/>
        <end position="170"/>
    </location>
</feature>
<sequence>MSGCCHGCAPKATEVSPRFRKALWIALVINAGMFVTEIVAGVASGSSSLQADALDFFGDAANYGVSLFVLGMSLRRRALASLVKGATMAAFGIWVLASTLYHLAAGTVPEAAVMGAIGVAALVANVVVAALLYAYRDGDSNMRSVWICSRNDAIGNLAVLGAASGVFATAAGWPDLLVATGMAALALSGAAQIIRHARAELSGDAVGVGGEAAAGHHH</sequence>
<keyword evidence="4 5" id="KW-0472">Membrane</keyword>
<evidence type="ECO:0000256" key="4">
    <source>
        <dbReference type="ARBA" id="ARBA00023136"/>
    </source>
</evidence>
<evidence type="ECO:0000313" key="7">
    <source>
        <dbReference type="EMBL" id="MFD2233338.1"/>
    </source>
</evidence>
<dbReference type="Pfam" id="PF01545">
    <property type="entry name" value="Cation_efflux"/>
    <property type="match status" value="1"/>
</dbReference>
<evidence type="ECO:0000256" key="1">
    <source>
        <dbReference type="ARBA" id="ARBA00004141"/>
    </source>
</evidence>
<dbReference type="InterPro" id="IPR027469">
    <property type="entry name" value="Cation_efflux_TMD_sf"/>
</dbReference>
<dbReference type="Gene3D" id="1.20.1510.10">
    <property type="entry name" value="Cation efflux protein transmembrane domain"/>
    <property type="match status" value="1"/>
</dbReference>
<evidence type="ECO:0000256" key="5">
    <source>
        <dbReference type="SAM" id="Phobius"/>
    </source>
</evidence>
<dbReference type="RefSeq" id="WP_377315115.1">
    <property type="nucleotide sequence ID" value="NZ_JBHUIY010000008.1"/>
</dbReference>
<proteinExistence type="predicted"/>
<feature type="transmembrane region" description="Helical" evidence="5">
    <location>
        <begin position="56"/>
        <end position="74"/>
    </location>
</feature>
<feature type="transmembrane region" description="Helical" evidence="5">
    <location>
        <begin position="111"/>
        <end position="133"/>
    </location>
</feature>
<gene>
    <name evidence="7" type="ORF">ACFSNB_05940</name>
</gene>
<comment type="caution">
    <text evidence="7">The sequence shown here is derived from an EMBL/GenBank/DDBJ whole genome shotgun (WGS) entry which is preliminary data.</text>
</comment>